<organism evidence="3 4">
    <name type="scientific">Adineta steineri</name>
    <dbReference type="NCBI Taxonomy" id="433720"/>
    <lineage>
        <taxon>Eukaryota</taxon>
        <taxon>Metazoa</taxon>
        <taxon>Spiralia</taxon>
        <taxon>Gnathifera</taxon>
        <taxon>Rotifera</taxon>
        <taxon>Eurotatoria</taxon>
        <taxon>Bdelloidea</taxon>
        <taxon>Adinetida</taxon>
        <taxon>Adinetidae</taxon>
        <taxon>Adineta</taxon>
    </lineage>
</organism>
<reference evidence="3" key="1">
    <citation type="submission" date="2021-02" db="EMBL/GenBank/DDBJ databases">
        <authorList>
            <person name="Nowell W R."/>
        </authorList>
    </citation>
    <scope>NUCLEOTIDE SEQUENCE</scope>
</reference>
<evidence type="ECO:0000313" key="2">
    <source>
        <dbReference type="EMBL" id="CAF1086490.1"/>
    </source>
</evidence>
<dbReference type="Proteomes" id="UP000663891">
    <property type="component" value="Unassembled WGS sequence"/>
</dbReference>
<protein>
    <submittedName>
        <fullName evidence="3">Uncharacterized protein</fullName>
    </submittedName>
</protein>
<evidence type="ECO:0000313" key="4">
    <source>
        <dbReference type="Proteomes" id="UP000663881"/>
    </source>
</evidence>
<dbReference type="AlphaFoldDB" id="A0A819BU25"/>
<evidence type="ECO:0000256" key="1">
    <source>
        <dbReference type="SAM" id="MobiDB-lite"/>
    </source>
</evidence>
<dbReference type="EMBL" id="CAJOAY010001157">
    <property type="protein sequence ID" value="CAF3802333.1"/>
    <property type="molecule type" value="Genomic_DNA"/>
</dbReference>
<proteinExistence type="predicted"/>
<name>A0A819BU25_9BILA</name>
<dbReference type="OrthoDB" id="10049084at2759"/>
<feature type="compositionally biased region" description="Basic and acidic residues" evidence="1">
    <location>
        <begin position="8"/>
        <end position="20"/>
    </location>
</feature>
<dbReference type="Proteomes" id="UP000663881">
    <property type="component" value="Unassembled WGS sequence"/>
</dbReference>
<evidence type="ECO:0000313" key="3">
    <source>
        <dbReference type="EMBL" id="CAF3802333.1"/>
    </source>
</evidence>
<dbReference type="EMBL" id="CAJNON010000191">
    <property type="protein sequence ID" value="CAF1086490.1"/>
    <property type="molecule type" value="Genomic_DNA"/>
</dbReference>
<feature type="region of interest" description="Disordered" evidence="1">
    <location>
        <begin position="1"/>
        <end position="24"/>
    </location>
</feature>
<comment type="caution">
    <text evidence="3">The sequence shown here is derived from an EMBL/GenBank/DDBJ whole genome shotgun (WGS) entry which is preliminary data.</text>
</comment>
<gene>
    <name evidence="3" type="ORF">OKA104_LOCUS18557</name>
    <name evidence="2" type="ORF">VCS650_LOCUS19315</name>
</gene>
<accession>A0A819BU25</accession>
<sequence length="99" mass="10899">MGPNAETEFGHMDKDDRKGTGPENVFWNTTAPTGIYRLCFDQYDFTIPANASNPITVTFEIQKLGAATQTLTKEFSSLARIQGICSLTDPTYVGTVNYP</sequence>